<evidence type="ECO:0000313" key="6">
    <source>
        <dbReference type="EMBL" id="GAA6195499.1"/>
    </source>
</evidence>
<dbReference type="Pfam" id="PF00126">
    <property type="entry name" value="HTH_1"/>
    <property type="match status" value="1"/>
</dbReference>
<keyword evidence="2" id="KW-0805">Transcription regulation</keyword>
<keyword evidence="4" id="KW-0804">Transcription</keyword>
<evidence type="ECO:0000259" key="5">
    <source>
        <dbReference type="PROSITE" id="PS50931"/>
    </source>
</evidence>
<accession>A0ABQ0AI37</accession>
<feature type="domain" description="HTH lysR-type" evidence="5">
    <location>
        <begin position="8"/>
        <end position="65"/>
    </location>
</feature>
<name>A0ABQ0AI37_9RHOB</name>
<dbReference type="Pfam" id="PF03466">
    <property type="entry name" value="LysR_substrate"/>
    <property type="match status" value="1"/>
</dbReference>
<keyword evidence="7" id="KW-1185">Reference proteome</keyword>
<dbReference type="InterPro" id="IPR036388">
    <property type="entry name" value="WH-like_DNA-bd_sf"/>
</dbReference>
<evidence type="ECO:0000313" key="7">
    <source>
        <dbReference type="Proteomes" id="UP001441944"/>
    </source>
</evidence>
<dbReference type="InterPro" id="IPR000847">
    <property type="entry name" value="LysR_HTH_N"/>
</dbReference>
<comment type="caution">
    <text evidence="6">The sequence shown here is derived from an EMBL/GenBank/DDBJ whole genome shotgun (WGS) entry which is preliminary data.</text>
</comment>
<keyword evidence="3" id="KW-0238">DNA-binding</keyword>
<dbReference type="PANTHER" id="PTHR30118:SF6">
    <property type="entry name" value="HTH-TYPE TRANSCRIPTIONAL REGULATOR LEUO"/>
    <property type="match status" value="1"/>
</dbReference>
<dbReference type="Proteomes" id="UP001441944">
    <property type="component" value="Unassembled WGS sequence"/>
</dbReference>
<sequence>MTQDPFALDFAALRTLRLVFAHGSFSRAAETLGVTQSTISYTMSRLREVFSDPLFVRQGAGMVPTDRCNEIVAQAGELIDRFETLTAQRQFDPAEASVEIGLSCNFYERVTILPHVTRILRREAPGIKLKVISSSAQGKQQLLRSESDLLIGPIRIEDSGYYRRSLLREEYTCVMDPSNPLAQTPLTIERFVKAPQVVVNYGGSFRSRFLVVMEASGHVPNTVMEVPSPANLPDILVQTDMIATVPSRIAQMFGDAVVSVPCPFPAELSIDLYWTARTHVSAPHMWLRSKIAEAASRIVD</sequence>
<dbReference type="InterPro" id="IPR037402">
    <property type="entry name" value="YidZ_PBP2"/>
</dbReference>
<dbReference type="SUPFAM" id="SSF53850">
    <property type="entry name" value="Periplasmic binding protein-like II"/>
    <property type="match status" value="1"/>
</dbReference>
<evidence type="ECO:0000256" key="4">
    <source>
        <dbReference type="ARBA" id="ARBA00023163"/>
    </source>
</evidence>
<dbReference type="PRINTS" id="PR00039">
    <property type="entry name" value="HTHLYSR"/>
</dbReference>
<gene>
    <name evidence="6" type="ORF">NBRC116598_09430</name>
</gene>
<evidence type="ECO:0000256" key="1">
    <source>
        <dbReference type="ARBA" id="ARBA00009437"/>
    </source>
</evidence>
<dbReference type="InterPro" id="IPR050389">
    <property type="entry name" value="LysR-type_TF"/>
</dbReference>
<dbReference type="CDD" id="cd08417">
    <property type="entry name" value="PBP2_Nitroaromatics_like"/>
    <property type="match status" value="1"/>
</dbReference>
<dbReference type="InterPro" id="IPR036390">
    <property type="entry name" value="WH_DNA-bd_sf"/>
</dbReference>
<dbReference type="PANTHER" id="PTHR30118">
    <property type="entry name" value="HTH-TYPE TRANSCRIPTIONAL REGULATOR LEUO-RELATED"/>
    <property type="match status" value="1"/>
</dbReference>
<dbReference type="InterPro" id="IPR005119">
    <property type="entry name" value="LysR_subst-bd"/>
</dbReference>
<dbReference type="PROSITE" id="PS50931">
    <property type="entry name" value="HTH_LYSR"/>
    <property type="match status" value="1"/>
</dbReference>
<dbReference type="SUPFAM" id="SSF46785">
    <property type="entry name" value="Winged helix' DNA-binding domain"/>
    <property type="match status" value="1"/>
</dbReference>
<dbReference type="EMBL" id="BAABWU010000002">
    <property type="protein sequence ID" value="GAA6195499.1"/>
    <property type="molecule type" value="Genomic_DNA"/>
</dbReference>
<reference evidence="6 7" key="1">
    <citation type="submission" date="2024-04" db="EMBL/GenBank/DDBJ databases">
        <title>Draft genome sequence of Pseudophaeobacter arcticus NBRC 116598.</title>
        <authorList>
            <person name="Miyakawa T."/>
            <person name="Kusuya Y."/>
            <person name="Miura T."/>
        </authorList>
    </citation>
    <scope>NUCLEOTIDE SEQUENCE [LARGE SCALE GENOMIC DNA]</scope>
    <source>
        <strain evidence="6 7">SU-CL00105</strain>
    </source>
</reference>
<dbReference type="Gene3D" id="1.10.10.10">
    <property type="entry name" value="Winged helix-like DNA-binding domain superfamily/Winged helix DNA-binding domain"/>
    <property type="match status" value="1"/>
</dbReference>
<dbReference type="RefSeq" id="WP_353397417.1">
    <property type="nucleotide sequence ID" value="NZ_BAABWU010000002.1"/>
</dbReference>
<protein>
    <submittedName>
        <fullName evidence="6">LysR family transcriptional regulator</fullName>
    </submittedName>
</protein>
<dbReference type="Gene3D" id="3.40.190.10">
    <property type="entry name" value="Periplasmic binding protein-like II"/>
    <property type="match status" value="2"/>
</dbReference>
<organism evidence="6 7">
    <name type="scientific">Pseudophaeobacter arcticus</name>
    <dbReference type="NCBI Taxonomy" id="385492"/>
    <lineage>
        <taxon>Bacteria</taxon>
        <taxon>Pseudomonadati</taxon>
        <taxon>Pseudomonadota</taxon>
        <taxon>Alphaproteobacteria</taxon>
        <taxon>Rhodobacterales</taxon>
        <taxon>Paracoccaceae</taxon>
        <taxon>Pseudophaeobacter</taxon>
    </lineage>
</organism>
<proteinExistence type="inferred from homology"/>
<evidence type="ECO:0000256" key="2">
    <source>
        <dbReference type="ARBA" id="ARBA00023015"/>
    </source>
</evidence>
<comment type="similarity">
    <text evidence="1">Belongs to the LysR transcriptional regulatory family.</text>
</comment>
<evidence type="ECO:0000256" key="3">
    <source>
        <dbReference type="ARBA" id="ARBA00023125"/>
    </source>
</evidence>